<sequence>MDVDDDGPSPNDSDMEVDTSSNPHMARVPQLEIGSKTLLFVYDGQKVKIELCSMLTPAESTPLLEDGCADDQNNSNASHFHLKKKNNKEPSGLVQMMDTKLHYKLSRCLRRIVKQWHVKTDRNGKMLPNGIKVIGHKWVFALKRDGNGQIIRYKARLVAFWLGYYIKHYDVETAFLNGDLEEEGYVKLPEGIEVADELVCKLRRSLYGLKQAAAVWHRTIRAVFISMEFKQCVSDPCMFVREGKQGSILLVLYFDDLLIDCANESESAEIAENIATKFQLKTLGDALFILGMEFGQKEAHPVRNPSIVGQDFHNEEHPLLDGAKPYRDFIGSLLYVANATCPDISTALIILSQHLEQPREIHWNAAIRVLRYLKRTCDTGIKYSKAVGHSIEAYSDASWGNEGPVVYRSKKQSTVALSTAEAEYVALALTTQESRSCRQRVSTLTIKAAISIVSNTGYTPRAKHIDLRVNFIRDHVAKGTIDVKHAQSALQLAESMTKPFPTPQFTKLIGMSGLHDLSEKGHQVEGEC</sequence>
<evidence type="ECO:0000259" key="2">
    <source>
        <dbReference type="Pfam" id="PF07727"/>
    </source>
</evidence>
<dbReference type="InterPro" id="IPR013103">
    <property type="entry name" value="RVT_2"/>
</dbReference>
<dbReference type="PANTHER" id="PTHR11439:SF440">
    <property type="entry name" value="INTEGRASE CATALYTIC DOMAIN-CONTAINING PROTEIN"/>
    <property type="match status" value="1"/>
</dbReference>
<dbReference type="Pfam" id="PF07727">
    <property type="entry name" value="RVT_2"/>
    <property type="match status" value="1"/>
</dbReference>
<dbReference type="HOGENOM" id="CLU_001650_21_3_1"/>
<feature type="domain" description="Reverse transcriptase Ty1/copia-type" evidence="2">
    <location>
        <begin position="164"/>
        <end position="297"/>
    </location>
</feature>
<dbReference type="EMBL" id="FR824063">
    <property type="protein sequence ID" value="CCA16048.1"/>
    <property type="molecule type" value="Genomic_DNA"/>
</dbReference>
<reference evidence="3" key="1">
    <citation type="journal article" date="2011" name="PLoS Biol.">
        <title>Gene gain and loss during evolution of obligate parasitism in the white rust pathogen of Arabidopsis thaliana.</title>
        <authorList>
            <person name="Kemen E."/>
            <person name="Gardiner A."/>
            <person name="Schultz-Larsen T."/>
            <person name="Kemen A.C."/>
            <person name="Balmuth A.L."/>
            <person name="Robert-Seilaniantz A."/>
            <person name="Bailey K."/>
            <person name="Holub E."/>
            <person name="Studholme D.J."/>
            <person name="Maclean D."/>
            <person name="Jones J.D."/>
        </authorList>
    </citation>
    <scope>NUCLEOTIDE SEQUENCE</scope>
</reference>
<dbReference type="AlphaFoldDB" id="F0W4L4"/>
<gene>
    <name evidence="3" type="primary">AlNc14C18G1835</name>
    <name evidence="3" type="ORF">ALNC14_021910</name>
</gene>
<feature type="region of interest" description="Disordered" evidence="1">
    <location>
        <begin position="1"/>
        <end position="28"/>
    </location>
</feature>
<dbReference type="InterPro" id="IPR043502">
    <property type="entry name" value="DNA/RNA_pol_sf"/>
</dbReference>
<proteinExistence type="predicted"/>
<organism evidence="3">
    <name type="scientific">Albugo laibachii Nc14</name>
    <dbReference type="NCBI Taxonomy" id="890382"/>
    <lineage>
        <taxon>Eukaryota</taxon>
        <taxon>Sar</taxon>
        <taxon>Stramenopiles</taxon>
        <taxon>Oomycota</taxon>
        <taxon>Peronosporomycetes</taxon>
        <taxon>Albuginales</taxon>
        <taxon>Albuginaceae</taxon>
        <taxon>Albugo</taxon>
    </lineage>
</organism>
<evidence type="ECO:0000313" key="3">
    <source>
        <dbReference type="EMBL" id="CCA16048.1"/>
    </source>
</evidence>
<accession>F0W4L4</accession>
<dbReference type="PANTHER" id="PTHR11439">
    <property type="entry name" value="GAG-POL-RELATED RETROTRANSPOSON"/>
    <property type="match status" value="1"/>
</dbReference>
<dbReference type="CDD" id="cd09272">
    <property type="entry name" value="RNase_HI_RT_Ty1"/>
    <property type="match status" value="1"/>
</dbReference>
<name>F0W4L4_9STRA</name>
<dbReference type="SUPFAM" id="SSF56672">
    <property type="entry name" value="DNA/RNA polymerases"/>
    <property type="match status" value="1"/>
</dbReference>
<reference evidence="3" key="2">
    <citation type="submission" date="2011-02" db="EMBL/GenBank/DDBJ databases">
        <authorList>
            <person name="MacLean D."/>
        </authorList>
    </citation>
    <scope>NUCLEOTIDE SEQUENCE</scope>
</reference>
<protein>
    <submittedName>
        <fullName evidence="3">Putative polyprotein</fullName>
    </submittedName>
</protein>
<feature type="compositionally biased region" description="Acidic residues" evidence="1">
    <location>
        <begin position="1"/>
        <end position="17"/>
    </location>
</feature>
<evidence type="ECO:0000256" key="1">
    <source>
        <dbReference type="SAM" id="MobiDB-lite"/>
    </source>
</evidence>